<dbReference type="PROSITE" id="PS00770">
    <property type="entry name" value="AA_TRANSFER_CLASS_4"/>
    <property type="match status" value="1"/>
</dbReference>
<keyword evidence="4" id="KW-0808">Transferase</keyword>
<comment type="caution">
    <text evidence="6">The sequence shown here is derived from an EMBL/GenBank/DDBJ whole genome shotgun (WGS) entry which is preliminary data.</text>
</comment>
<dbReference type="InterPro" id="IPR005786">
    <property type="entry name" value="B_amino_transII"/>
</dbReference>
<comment type="similarity">
    <text evidence="2">Belongs to the class-IV pyridoxal-phosphate-dependent aminotransferase family.</text>
</comment>
<dbReference type="EMBL" id="BARW01003279">
    <property type="protein sequence ID" value="GAI65405.1"/>
    <property type="molecule type" value="Genomic_DNA"/>
</dbReference>
<dbReference type="InterPro" id="IPR036038">
    <property type="entry name" value="Aminotransferase-like"/>
</dbReference>
<dbReference type="InterPro" id="IPR001544">
    <property type="entry name" value="Aminotrans_IV"/>
</dbReference>
<dbReference type="PIRSF" id="PIRSF006468">
    <property type="entry name" value="BCAT1"/>
    <property type="match status" value="1"/>
</dbReference>
<feature type="non-terminal residue" evidence="6">
    <location>
        <position position="332"/>
    </location>
</feature>
<organism evidence="6">
    <name type="scientific">marine sediment metagenome</name>
    <dbReference type="NCBI Taxonomy" id="412755"/>
    <lineage>
        <taxon>unclassified sequences</taxon>
        <taxon>metagenomes</taxon>
        <taxon>ecological metagenomes</taxon>
    </lineage>
</organism>
<dbReference type="Gene3D" id="3.20.10.10">
    <property type="entry name" value="D-amino Acid Aminotransferase, subunit A, domain 2"/>
    <property type="match status" value="1"/>
</dbReference>
<dbReference type="InterPro" id="IPR033939">
    <property type="entry name" value="BCAT_family"/>
</dbReference>
<evidence type="ECO:0000256" key="5">
    <source>
        <dbReference type="ARBA" id="ARBA00022898"/>
    </source>
</evidence>
<dbReference type="InterPro" id="IPR043131">
    <property type="entry name" value="BCAT-like_N"/>
</dbReference>
<protein>
    <recommendedName>
        <fullName evidence="7">Branched-chain-amino-acid transaminase</fullName>
    </recommendedName>
</protein>
<name>X1RQF1_9ZZZZ</name>
<evidence type="ECO:0000256" key="3">
    <source>
        <dbReference type="ARBA" id="ARBA00022576"/>
    </source>
</evidence>
<keyword evidence="5" id="KW-0663">Pyridoxal phosphate</keyword>
<evidence type="ECO:0000256" key="4">
    <source>
        <dbReference type="ARBA" id="ARBA00022679"/>
    </source>
</evidence>
<dbReference type="NCBIfam" id="TIGR01123">
    <property type="entry name" value="ilvE_II"/>
    <property type="match status" value="1"/>
</dbReference>
<dbReference type="InterPro" id="IPR018300">
    <property type="entry name" value="Aminotrans_IV_CS"/>
</dbReference>
<dbReference type="PANTHER" id="PTHR42825">
    <property type="entry name" value="AMINO ACID AMINOTRANSFERASE"/>
    <property type="match status" value="1"/>
</dbReference>
<dbReference type="PANTHER" id="PTHR42825:SF2">
    <property type="entry name" value="BRANCHED-CHAIN-AMINO-ACID AMINOTRANSFERASE 3, CHLOROPLASTIC-RELATED"/>
    <property type="match status" value="1"/>
</dbReference>
<dbReference type="Pfam" id="PF01063">
    <property type="entry name" value="Aminotran_4"/>
    <property type="match status" value="1"/>
</dbReference>
<evidence type="ECO:0008006" key="7">
    <source>
        <dbReference type="Google" id="ProtNLM"/>
    </source>
</evidence>
<evidence type="ECO:0000256" key="2">
    <source>
        <dbReference type="ARBA" id="ARBA00009320"/>
    </source>
</evidence>
<accession>X1RQF1</accession>
<evidence type="ECO:0000313" key="6">
    <source>
        <dbReference type="EMBL" id="GAI65405.1"/>
    </source>
</evidence>
<evidence type="ECO:0000256" key="1">
    <source>
        <dbReference type="ARBA" id="ARBA00001933"/>
    </source>
</evidence>
<comment type="cofactor">
    <cofactor evidence="1">
        <name>pyridoxal 5'-phosphate</name>
        <dbReference type="ChEBI" id="CHEBI:597326"/>
    </cofactor>
</comment>
<keyword evidence="3" id="KW-0032">Aminotransferase</keyword>
<dbReference type="NCBIfam" id="NF009897">
    <property type="entry name" value="PRK13357.1"/>
    <property type="match status" value="1"/>
</dbReference>
<dbReference type="CDD" id="cd01557">
    <property type="entry name" value="BCAT_beta_family"/>
    <property type="match status" value="1"/>
</dbReference>
<dbReference type="Gene3D" id="3.30.470.10">
    <property type="match status" value="1"/>
</dbReference>
<gene>
    <name evidence="6" type="ORF">S12H4_08480</name>
</gene>
<dbReference type="InterPro" id="IPR043132">
    <property type="entry name" value="BCAT-like_C"/>
</dbReference>
<dbReference type="GO" id="GO:0004084">
    <property type="term" value="F:branched-chain-amino-acid transaminase activity"/>
    <property type="evidence" value="ECO:0007669"/>
    <property type="project" value="InterPro"/>
</dbReference>
<sequence>MDAKDIDYYSLGFEYIETKTMFVSDYNDGKWDEGKLVPFGKFEISPAACVLNYGQGIFEGMKALRTKNGERVLFRPRENAKRFNDSASRMLMPNYDVSKFVDAVKDVVRANEEYMPPYDSAGALYLRPLMIGNGPIVGVRPAKSYKFIIFAIPVGPYFPEGFKGIDLEITKKYTRAAPGGTGATKTCCNYAGSMLAAKEAKERGFAQVIFLDAVHTEFIEEVGAANFFAVINGTLATPKITGTILPGITRKSILELASKKMGIKIEERDISYKELFENSCSEAFCVGTAAVITPIKSIALEDKKRIFSEGEPGEITRKIYELLVGIQRLDID</sequence>
<reference evidence="6" key="1">
    <citation type="journal article" date="2014" name="Front. Microbiol.">
        <title>High frequency of phylogenetically diverse reductive dehalogenase-homologous genes in deep subseafloor sedimentary metagenomes.</title>
        <authorList>
            <person name="Kawai M."/>
            <person name="Futagami T."/>
            <person name="Toyoda A."/>
            <person name="Takaki Y."/>
            <person name="Nishi S."/>
            <person name="Hori S."/>
            <person name="Arai W."/>
            <person name="Tsubouchi T."/>
            <person name="Morono Y."/>
            <person name="Uchiyama I."/>
            <person name="Ito T."/>
            <person name="Fujiyama A."/>
            <person name="Inagaki F."/>
            <person name="Takami H."/>
        </authorList>
    </citation>
    <scope>NUCLEOTIDE SEQUENCE</scope>
    <source>
        <strain evidence="6">Expedition CK06-06</strain>
    </source>
</reference>
<dbReference type="AlphaFoldDB" id="X1RQF1"/>
<dbReference type="SUPFAM" id="SSF56752">
    <property type="entry name" value="D-aminoacid aminotransferase-like PLP-dependent enzymes"/>
    <property type="match status" value="1"/>
</dbReference>
<dbReference type="GO" id="GO:0009081">
    <property type="term" value="P:branched-chain amino acid metabolic process"/>
    <property type="evidence" value="ECO:0007669"/>
    <property type="project" value="InterPro"/>
</dbReference>
<proteinExistence type="inferred from homology"/>